<evidence type="ECO:0000313" key="3">
    <source>
        <dbReference type="EMBL" id="KAL3734228.1"/>
    </source>
</evidence>
<dbReference type="SUPFAM" id="SSF81383">
    <property type="entry name" value="F-box domain"/>
    <property type="match status" value="1"/>
</dbReference>
<reference evidence="3 4" key="1">
    <citation type="submission" date="2024-11" db="EMBL/GenBank/DDBJ databases">
        <title>Chromosome-level genome assembly of Eucalyptus globulus Labill. provides insights into its genome evolution.</title>
        <authorList>
            <person name="Li X."/>
        </authorList>
    </citation>
    <scope>NUCLEOTIDE SEQUENCE [LARGE SCALE GENOMIC DNA]</scope>
    <source>
        <strain evidence="3">CL2024</strain>
        <tissue evidence="3">Fresh tender leaves</tissue>
    </source>
</reference>
<dbReference type="InterPro" id="IPR005174">
    <property type="entry name" value="KIB1-4_b-propeller"/>
</dbReference>
<name>A0ABD3K7C6_EUCGL</name>
<protein>
    <recommendedName>
        <fullName evidence="2">KIB1-4 beta-propeller domain-containing protein</fullName>
    </recommendedName>
</protein>
<sequence length="386" mass="43606">MADYVPDPARAEEQQQQQREEQKPPWCDLLPELLELVSLRLSAPDFSSFRRVCASWRSVPNPALRPPPPSAAFFRPGGTPILATVHDDFCAFFDPIHNAALRVTDLPELAGSRLRAAGAGDWLLLSRGRWEVFFFNVSARVTVRLPDLDMFSAAVACFSGAPDSPGCTVITASHSMLEIHVLKRGESAWTFREFEHKRSYTANCAPVTLGESCYFLRSKGHAVGFNYEEWEDVGDDGYYYYDVYVDRPEPLRKWRRGGIDQCYLAEDDGELLAVILGYAESRVSVFRLDLRAGTWRKVDRLENKMMFVSQGSSLVVDATVPGAGNKIYLPKSRGGRGIFYSLAANRFHTFLDDFPWRRSEFIKDVKPSCAWIQVPAGARNIRPFTW</sequence>
<dbReference type="InterPro" id="IPR036047">
    <property type="entry name" value="F-box-like_dom_sf"/>
</dbReference>
<dbReference type="PANTHER" id="PTHR33127:SF87">
    <property type="entry name" value="DUF295 DOMAIN-CONTAINING PROTEIN"/>
    <property type="match status" value="1"/>
</dbReference>
<comment type="caution">
    <text evidence="3">The sequence shown here is derived from an EMBL/GenBank/DDBJ whole genome shotgun (WGS) entry which is preliminary data.</text>
</comment>
<dbReference type="EMBL" id="JBJKBG010000006">
    <property type="protein sequence ID" value="KAL3734228.1"/>
    <property type="molecule type" value="Genomic_DNA"/>
</dbReference>
<dbReference type="PANTHER" id="PTHR33127">
    <property type="entry name" value="TRANSMEMBRANE PROTEIN"/>
    <property type="match status" value="1"/>
</dbReference>
<keyword evidence="4" id="KW-1185">Reference proteome</keyword>
<dbReference type="Pfam" id="PF03478">
    <property type="entry name" value="Beta-prop_KIB1-4"/>
    <property type="match status" value="1"/>
</dbReference>
<dbReference type="Proteomes" id="UP001634007">
    <property type="component" value="Unassembled WGS sequence"/>
</dbReference>
<accession>A0ABD3K7C6</accession>
<evidence type="ECO:0000259" key="2">
    <source>
        <dbReference type="Pfam" id="PF03478"/>
    </source>
</evidence>
<organism evidence="3 4">
    <name type="scientific">Eucalyptus globulus</name>
    <name type="common">Tasmanian blue gum</name>
    <dbReference type="NCBI Taxonomy" id="34317"/>
    <lineage>
        <taxon>Eukaryota</taxon>
        <taxon>Viridiplantae</taxon>
        <taxon>Streptophyta</taxon>
        <taxon>Embryophyta</taxon>
        <taxon>Tracheophyta</taxon>
        <taxon>Spermatophyta</taxon>
        <taxon>Magnoliopsida</taxon>
        <taxon>eudicotyledons</taxon>
        <taxon>Gunneridae</taxon>
        <taxon>Pentapetalae</taxon>
        <taxon>rosids</taxon>
        <taxon>malvids</taxon>
        <taxon>Myrtales</taxon>
        <taxon>Myrtaceae</taxon>
        <taxon>Myrtoideae</taxon>
        <taxon>Eucalypteae</taxon>
        <taxon>Eucalyptus</taxon>
    </lineage>
</organism>
<proteinExistence type="predicted"/>
<evidence type="ECO:0000256" key="1">
    <source>
        <dbReference type="SAM" id="MobiDB-lite"/>
    </source>
</evidence>
<evidence type="ECO:0000313" key="4">
    <source>
        <dbReference type="Proteomes" id="UP001634007"/>
    </source>
</evidence>
<feature type="compositionally biased region" description="Basic and acidic residues" evidence="1">
    <location>
        <begin position="9"/>
        <end position="23"/>
    </location>
</feature>
<feature type="region of interest" description="Disordered" evidence="1">
    <location>
        <begin position="1"/>
        <end position="24"/>
    </location>
</feature>
<gene>
    <name evidence="3" type="ORF">ACJRO7_023559</name>
</gene>
<dbReference type="AlphaFoldDB" id="A0ABD3K7C6"/>
<feature type="domain" description="KIB1-4 beta-propeller" evidence="2">
    <location>
        <begin position="100"/>
        <end position="330"/>
    </location>
</feature>